<dbReference type="InterPro" id="IPR036866">
    <property type="entry name" value="RibonucZ/Hydroxyglut_hydro"/>
</dbReference>
<dbReference type="CDD" id="cd07730">
    <property type="entry name" value="metallo-hydrolase-like_MBL-fold"/>
    <property type="match status" value="1"/>
</dbReference>
<evidence type="ECO:0000256" key="3">
    <source>
        <dbReference type="ARBA" id="ARBA00022723"/>
    </source>
</evidence>
<sequence>MANISTFEVGYCLHPGCMALRGAGWKVCRFPARVWMLESHGKRWLWDTGYAQHFTDATRSGLFQLYRRMTPVHFETKDALIHQLHAQGIQPADIDGLIISHFHGDHIAGLRDFPAVPFICSALGWQQTRNLRGFAALKRAFVPALIPEHFEQSLQFVENFPLTDLPAELAPFTQGYALPGSDKEIVLVPLPGHAAGHLGAFVLTENGWVLLASDAAWSPHSYREGRGPSRLANLVMDDPKAYYQTLDQLHQLHLNGRVEIRLCHEGDL</sequence>
<dbReference type="InterPro" id="IPR001279">
    <property type="entry name" value="Metallo-B-lactamas"/>
</dbReference>
<protein>
    <submittedName>
        <fullName evidence="7">Metallo-beta-lactamase</fullName>
    </submittedName>
</protein>
<dbReference type="EMBL" id="JQHM01000007">
    <property type="protein sequence ID" value="KFX03816.1"/>
    <property type="molecule type" value="Genomic_DNA"/>
</dbReference>
<dbReference type="GO" id="GO:0016787">
    <property type="term" value="F:hydrolase activity"/>
    <property type="evidence" value="ECO:0007669"/>
    <property type="project" value="UniProtKB-KW"/>
</dbReference>
<dbReference type="SMART" id="SM00849">
    <property type="entry name" value="Lactamase_B"/>
    <property type="match status" value="1"/>
</dbReference>
<dbReference type="Gene3D" id="3.60.15.10">
    <property type="entry name" value="Ribonuclease Z/Hydroxyacylglutathione hydrolase-like"/>
    <property type="match status" value="1"/>
</dbReference>
<accession>A0A093S128</accession>
<keyword evidence="4" id="KW-0378">Hydrolase</keyword>
<dbReference type="InterPro" id="IPR051013">
    <property type="entry name" value="MBL_superfamily_lactonases"/>
</dbReference>
<dbReference type="eggNOG" id="COG0491">
    <property type="taxonomic scope" value="Bacteria"/>
</dbReference>
<dbReference type="PANTHER" id="PTHR42978">
    <property type="entry name" value="QUORUM-QUENCHING LACTONASE YTNP-RELATED-RELATED"/>
    <property type="match status" value="1"/>
</dbReference>
<evidence type="ECO:0000256" key="5">
    <source>
        <dbReference type="ARBA" id="ARBA00022833"/>
    </source>
</evidence>
<gene>
    <name evidence="7" type="ORF">KP22_15250</name>
</gene>
<dbReference type="SUPFAM" id="SSF56281">
    <property type="entry name" value="Metallo-hydrolase/oxidoreductase"/>
    <property type="match status" value="1"/>
</dbReference>
<comment type="caution">
    <text evidence="7">The sequence shown here is derived from an EMBL/GenBank/DDBJ whole genome shotgun (WGS) entry which is preliminary data.</text>
</comment>
<evidence type="ECO:0000259" key="6">
    <source>
        <dbReference type="SMART" id="SM00849"/>
    </source>
</evidence>
<dbReference type="GO" id="GO:0046872">
    <property type="term" value="F:metal ion binding"/>
    <property type="evidence" value="ECO:0007669"/>
    <property type="project" value="UniProtKB-KW"/>
</dbReference>
<evidence type="ECO:0000313" key="8">
    <source>
        <dbReference type="Proteomes" id="UP000032874"/>
    </source>
</evidence>
<keyword evidence="3" id="KW-0479">Metal-binding</keyword>
<evidence type="ECO:0000256" key="4">
    <source>
        <dbReference type="ARBA" id="ARBA00022801"/>
    </source>
</evidence>
<evidence type="ECO:0000256" key="1">
    <source>
        <dbReference type="ARBA" id="ARBA00001947"/>
    </source>
</evidence>
<dbReference type="RefSeq" id="WP_039325034.1">
    <property type="nucleotide sequence ID" value="NZ_JQHM01000007.1"/>
</dbReference>
<dbReference type="PANTHER" id="PTHR42978:SF2">
    <property type="entry name" value="102 KBASES UNSTABLE REGION: FROM 1 TO 119443"/>
    <property type="match status" value="1"/>
</dbReference>
<comment type="similarity">
    <text evidence="2">Belongs to the metallo-beta-lactamase superfamily.</text>
</comment>
<feature type="domain" description="Metallo-beta-lactamase" evidence="6">
    <location>
        <begin position="31"/>
        <end position="264"/>
    </location>
</feature>
<dbReference type="STRING" id="55207.KP22_15250"/>
<dbReference type="Proteomes" id="UP000032874">
    <property type="component" value="Unassembled WGS sequence"/>
</dbReference>
<evidence type="ECO:0000313" key="7">
    <source>
        <dbReference type="EMBL" id="KFX03816.1"/>
    </source>
</evidence>
<reference evidence="7 8" key="1">
    <citation type="submission" date="2014-08" db="EMBL/GenBank/DDBJ databases">
        <title>Genome sequences of NCPPB Pectobacterium isolates.</title>
        <authorList>
            <person name="Glover R.H."/>
            <person name="Sapp M."/>
            <person name="Elphinstone J."/>
        </authorList>
    </citation>
    <scope>NUCLEOTIDE SEQUENCE [LARGE SCALE GENOMIC DNA]</scope>
    <source>
        <strain evidence="7 8">NCPPB 2795</strain>
    </source>
</reference>
<keyword evidence="5" id="KW-0862">Zinc</keyword>
<evidence type="ECO:0000256" key="2">
    <source>
        <dbReference type="ARBA" id="ARBA00007749"/>
    </source>
</evidence>
<comment type="cofactor">
    <cofactor evidence="1">
        <name>Zn(2+)</name>
        <dbReference type="ChEBI" id="CHEBI:29105"/>
    </cofactor>
</comment>
<organism evidence="7 8">
    <name type="scientific">Pectobacterium betavasculorum</name>
    <dbReference type="NCBI Taxonomy" id="55207"/>
    <lineage>
        <taxon>Bacteria</taxon>
        <taxon>Pseudomonadati</taxon>
        <taxon>Pseudomonadota</taxon>
        <taxon>Gammaproteobacteria</taxon>
        <taxon>Enterobacterales</taxon>
        <taxon>Pectobacteriaceae</taxon>
        <taxon>Pectobacterium</taxon>
    </lineage>
</organism>
<name>A0A093S128_9GAMM</name>
<dbReference type="AlphaFoldDB" id="A0A093S128"/>
<proteinExistence type="inferred from homology"/>
<dbReference type="Pfam" id="PF00753">
    <property type="entry name" value="Lactamase_B"/>
    <property type="match status" value="1"/>
</dbReference>